<feature type="compositionally biased region" description="Basic and acidic residues" evidence="5">
    <location>
        <begin position="432"/>
        <end position="441"/>
    </location>
</feature>
<dbReference type="RefSeq" id="XP_018271152.1">
    <property type="nucleotide sequence ID" value="XM_018416688.1"/>
</dbReference>
<keyword evidence="8" id="KW-1185">Reference proteome</keyword>
<evidence type="ECO:0000259" key="6">
    <source>
        <dbReference type="PROSITE" id="PS51559"/>
    </source>
</evidence>
<evidence type="ECO:0000256" key="5">
    <source>
        <dbReference type="SAM" id="MobiDB-lite"/>
    </source>
</evidence>
<feature type="repeat" description="ANK" evidence="4">
    <location>
        <begin position="64"/>
        <end position="88"/>
    </location>
</feature>
<dbReference type="EMBL" id="KQ474078">
    <property type="protein sequence ID" value="KPV75103.1"/>
    <property type="molecule type" value="Genomic_DNA"/>
</dbReference>
<accession>A0A194S2Z1</accession>
<keyword evidence="2" id="KW-0808">Transferase</keyword>
<dbReference type="Gene3D" id="3.40.50.150">
    <property type="entry name" value="Vaccinia Virus protein VP39"/>
    <property type="match status" value="1"/>
</dbReference>
<dbReference type="OMA" id="IEMEWER"/>
<dbReference type="Gene3D" id="1.25.40.20">
    <property type="entry name" value="Ankyrin repeat-containing domain"/>
    <property type="match status" value="1"/>
</dbReference>
<evidence type="ECO:0000313" key="8">
    <source>
        <dbReference type="Proteomes" id="UP000053890"/>
    </source>
</evidence>
<proteinExistence type="predicted"/>
<feature type="region of interest" description="Disordered" evidence="5">
    <location>
        <begin position="416"/>
        <end position="441"/>
    </location>
</feature>
<dbReference type="PROSITE" id="PS50297">
    <property type="entry name" value="ANK_REP_REGION"/>
    <property type="match status" value="1"/>
</dbReference>
<dbReference type="GO" id="GO:0019702">
    <property type="term" value="F:protein arginine N5-methyltransferase activity"/>
    <property type="evidence" value="ECO:0007669"/>
    <property type="project" value="TreeGrafter"/>
</dbReference>
<dbReference type="OrthoDB" id="19014at2759"/>
<dbReference type="InterPro" id="IPR051038">
    <property type="entry name" value="RMT2/GAMT_Mtase"/>
</dbReference>
<gene>
    <name evidence="7" type="ORF">RHOBADRAFT_53135</name>
</gene>
<keyword evidence="3" id="KW-0949">S-adenosyl-L-methionine</keyword>
<dbReference type="PROSITE" id="PS50088">
    <property type="entry name" value="ANK_REPEAT"/>
    <property type="match status" value="1"/>
</dbReference>
<dbReference type="InterPro" id="IPR036770">
    <property type="entry name" value="Ankyrin_rpt-contain_sf"/>
</dbReference>
<dbReference type="AlphaFoldDB" id="A0A194S2Z1"/>
<dbReference type="PANTHER" id="PTHR32379">
    <property type="entry name" value="GUANIDINOACETATE N-METHYLTRANSFERASE"/>
    <property type="match status" value="1"/>
</dbReference>
<evidence type="ECO:0000256" key="4">
    <source>
        <dbReference type="PROSITE-ProRule" id="PRU00023"/>
    </source>
</evidence>
<dbReference type="InterPro" id="IPR026480">
    <property type="entry name" value="RMT2_dom"/>
</dbReference>
<evidence type="ECO:0000256" key="1">
    <source>
        <dbReference type="ARBA" id="ARBA00022603"/>
    </source>
</evidence>
<dbReference type="SUPFAM" id="SSF53335">
    <property type="entry name" value="S-adenosyl-L-methionine-dependent methyltransferases"/>
    <property type="match status" value="1"/>
</dbReference>
<organism evidence="7 8">
    <name type="scientific">Rhodotorula graminis (strain WP1)</name>
    <dbReference type="NCBI Taxonomy" id="578459"/>
    <lineage>
        <taxon>Eukaryota</taxon>
        <taxon>Fungi</taxon>
        <taxon>Dikarya</taxon>
        <taxon>Basidiomycota</taxon>
        <taxon>Pucciniomycotina</taxon>
        <taxon>Microbotryomycetes</taxon>
        <taxon>Sporidiobolales</taxon>
        <taxon>Sporidiobolaceae</taxon>
        <taxon>Rhodotorula</taxon>
    </lineage>
</organism>
<dbReference type="PROSITE" id="PS51559">
    <property type="entry name" value="SAM_RMT2"/>
    <property type="match status" value="1"/>
</dbReference>
<dbReference type="SMART" id="SM00248">
    <property type="entry name" value="ANK"/>
    <property type="match status" value="2"/>
</dbReference>
<dbReference type="Pfam" id="PF12796">
    <property type="entry name" value="Ank_2"/>
    <property type="match status" value="1"/>
</dbReference>
<keyword evidence="4" id="KW-0040">ANK repeat</keyword>
<name>A0A194S2Z1_RHOGW</name>
<evidence type="ECO:0000256" key="3">
    <source>
        <dbReference type="ARBA" id="ARBA00022691"/>
    </source>
</evidence>
<feature type="domain" description="RMT2" evidence="6">
    <location>
        <begin position="184"/>
        <end position="463"/>
    </location>
</feature>
<dbReference type="Proteomes" id="UP000053890">
    <property type="component" value="Unassembled WGS sequence"/>
</dbReference>
<dbReference type="GeneID" id="28977136"/>
<protein>
    <recommendedName>
        <fullName evidence="6">RMT2 domain-containing protein</fullName>
    </recommendedName>
</protein>
<dbReference type="PANTHER" id="PTHR32379:SF1">
    <property type="entry name" value="GUANIDINOACETATE N-METHYLTRANSFERASE"/>
    <property type="match status" value="1"/>
</dbReference>
<dbReference type="CDD" id="cd02440">
    <property type="entry name" value="AdoMet_MTases"/>
    <property type="match status" value="1"/>
</dbReference>
<reference evidence="7 8" key="1">
    <citation type="journal article" date="2015" name="Front. Microbiol.">
        <title>Genome sequence of the plant growth promoting endophytic yeast Rhodotorula graminis WP1.</title>
        <authorList>
            <person name="Firrincieli A."/>
            <person name="Otillar R."/>
            <person name="Salamov A."/>
            <person name="Schmutz J."/>
            <person name="Khan Z."/>
            <person name="Redman R.S."/>
            <person name="Fleck N.D."/>
            <person name="Lindquist E."/>
            <person name="Grigoriev I.V."/>
            <person name="Doty S.L."/>
        </authorList>
    </citation>
    <scope>NUCLEOTIDE SEQUENCE [LARGE SCALE GENOMIC DNA]</scope>
    <source>
        <strain evidence="7 8">WP1</strain>
    </source>
</reference>
<dbReference type="GO" id="GO:0005634">
    <property type="term" value="C:nucleus"/>
    <property type="evidence" value="ECO:0007669"/>
    <property type="project" value="TreeGrafter"/>
</dbReference>
<dbReference type="STRING" id="578459.A0A194S2Z1"/>
<dbReference type="SUPFAM" id="SSF48403">
    <property type="entry name" value="Ankyrin repeat"/>
    <property type="match status" value="1"/>
</dbReference>
<sequence length="463" mass="50553">MSSAPPPVQVSNPTGDLAPATAADLDERLALSLRLIDAVYDRDDRLVQHLVLEEHAECWVQDAQGWTALHAAAHTGSVDHIKLLLRKGNAVWSIPDNLGCTAGDIAFSMNNTDAYEELLAEGIRSEMLRAVLEAAHSSSGESDAASDAADDADMTALDASRPDVEAGASAASDSTTAAGAVAQLSTASDNATFLASRLTFTHDSRGQPIALDAEGNGVMMGWESGIMHQTARRMCEPAWGDRRDKSWAELHSEEEGDREKLRVMNVGFGLGIIDTYLQEYHPTQHLVIEPHPDVLAFARENGWYDKPGVRFYEGTWKDYLKALEAGDEEYVGWDGVYFDTYSEHYADLHAFFQTLPDLLSTSPNARFSFFHGLGATSRLLYDVYTSVSEMHLREIGLATDWSEVDVAGEGVGRWEATGASSAGAPGAGAAGARDKRTEGEGEKKYWREEMVGRYRLPLCRLEF</sequence>
<evidence type="ECO:0000313" key="7">
    <source>
        <dbReference type="EMBL" id="KPV75103.1"/>
    </source>
</evidence>
<dbReference type="GO" id="GO:0032259">
    <property type="term" value="P:methylation"/>
    <property type="evidence" value="ECO:0007669"/>
    <property type="project" value="UniProtKB-KW"/>
</dbReference>
<dbReference type="InterPro" id="IPR029063">
    <property type="entry name" value="SAM-dependent_MTases_sf"/>
</dbReference>
<keyword evidence="1" id="KW-0489">Methyltransferase</keyword>
<dbReference type="GO" id="GO:0005737">
    <property type="term" value="C:cytoplasm"/>
    <property type="evidence" value="ECO:0007669"/>
    <property type="project" value="TreeGrafter"/>
</dbReference>
<dbReference type="InterPro" id="IPR002110">
    <property type="entry name" value="Ankyrin_rpt"/>
</dbReference>
<evidence type="ECO:0000256" key="2">
    <source>
        <dbReference type="ARBA" id="ARBA00022679"/>
    </source>
</evidence>